<feature type="domain" description="AraC effector-binding" evidence="1">
    <location>
        <begin position="6"/>
        <end position="155"/>
    </location>
</feature>
<dbReference type="AlphaFoldDB" id="A0A5R9FWP4"/>
<keyword evidence="3" id="KW-1185">Reference proteome</keyword>
<dbReference type="Gene3D" id="3.20.80.10">
    <property type="entry name" value="Regulatory factor, effector binding domain"/>
    <property type="match status" value="1"/>
</dbReference>
<evidence type="ECO:0000313" key="2">
    <source>
        <dbReference type="EMBL" id="TLS48452.1"/>
    </source>
</evidence>
<dbReference type="InterPro" id="IPR029442">
    <property type="entry name" value="GyrI-like"/>
</dbReference>
<accession>A0A5R9FWP4</accession>
<name>A0A5R9FWP4_9BACL</name>
<gene>
    <name evidence="2" type="ORF">FE782_30405</name>
</gene>
<dbReference type="OrthoDB" id="2449587at2"/>
<dbReference type="Proteomes" id="UP000309676">
    <property type="component" value="Unassembled WGS sequence"/>
</dbReference>
<protein>
    <recommendedName>
        <fullName evidence="1">AraC effector-binding domain-containing protein</fullName>
    </recommendedName>
</protein>
<sequence length="156" mass="17816">MKTEQDAILDRDELKLVGFSIVESLNQVMETMSVGKLRAELANRMDEIGNRVGTGMYLLQIYPQDGHWTHDVPYRHVIGYDVAGFEDIPGDMTTYTVPQGRYVKIVHQGPESQLAATYDYINKTYGVRPIDIEYWDDLDALETESGRIELFIPANR</sequence>
<evidence type="ECO:0000313" key="3">
    <source>
        <dbReference type="Proteomes" id="UP000309676"/>
    </source>
</evidence>
<proteinExistence type="predicted"/>
<dbReference type="Pfam" id="PF06445">
    <property type="entry name" value="GyrI-like"/>
    <property type="match status" value="1"/>
</dbReference>
<evidence type="ECO:0000259" key="1">
    <source>
        <dbReference type="SMART" id="SM00871"/>
    </source>
</evidence>
<reference evidence="2 3" key="1">
    <citation type="submission" date="2019-05" db="EMBL/GenBank/DDBJ databases">
        <authorList>
            <person name="Narsing Rao M.P."/>
            <person name="Li W.J."/>
        </authorList>
    </citation>
    <scope>NUCLEOTIDE SEQUENCE [LARGE SCALE GENOMIC DNA]</scope>
    <source>
        <strain evidence="2 3">SYSU_K30003</strain>
    </source>
</reference>
<organism evidence="2 3">
    <name type="scientific">Paenibacillus antri</name>
    <dbReference type="NCBI Taxonomy" id="2582848"/>
    <lineage>
        <taxon>Bacteria</taxon>
        <taxon>Bacillati</taxon>
        <taxon>Bacillota</taxon>
        <taxon>Bacilli</taxon>
        <taxon>Bacillales</taxon>
        <taxon>Paenibacillaceae</taxon>
        <taxon>Paenibacillus</taxon>
    </lineage>
</organism>
<dbReference type="InterPro" id="IPR010499">
    <property type="entry name" value="AraC_E-bd"/>
</dbReference>
<comment type="caution">
    <text evidence="2">The sequence shown here is derived from an EMBL/GenBank/DDBJ whole genome shotgun (WGS) entry which is preliminary data.</text>
</comment>
<dbReference type="SMART" id="SM00871">
    <property type="entry name" value="AraC_E_bind"/>
    <property type="match status" value="1"/>
</dbReference>
<dbReference type="EMBL" id="VCIW01000035">
    <property type="protein sequence ID" value="TLS48452.1"/>
    <property type="molecule type" value="Genomic_DNA"/>
</dbReference>
<dbReference type="SUPFAM" id="SSF55136">
    <property type="entry name" value="Probable bacterial effector-binding domain"/>
    <property type="match status" value="1"/>
</dbReference>
<dbReference type="RefSeq" id="WP_138198117.1">
    <property type="nucleotide sequence ID" value="NZ_VCIW01000035.1"/>
</dbReference>
<dbReference type="InterPro" id="IPR011256">
    <property type="entry name" value="Reg_factor_effector_dom_sf"/>
</dbReference>